<gene>
    <name evidence="2" type="ORF">CYJ19_02095</name>
</gene>
<dbReference type="Proteomes" id="UP000235122">
    <property type="component" value="Unassembled WGS sequence"/>
</dbReference>
<evidence type="ECO:0000256" key="1">
    <source>
        <dbReference type="SAM" id="MobiDB-lite"/>
    </source>
</evidence>
<proteinExistence type="predicted"/>
<comment type="caution">
    <text evidence="2">The sequence shown here is derived from an EMBL/GenBank/DDBJ whole genome shotgun (WGS) entry which is preliminary data.</text>
</comment>
<reference evidence="2 3" key="1">
    <citation type="submission" date="2017-12" db="EMBL/GenBank/DDBJ databases">
        <title>Phylogenetic diversity of female urinary microbiome.</title>
        <authorList>
            <person name="Thomas-White K."/>
            <person name="Wolfe A.J."/>
        </authorList>
    </citation>
    <scope>NUCLEOTIDE SEQUENCE [LARGE SCALE GENOMIC DNA]</scope>
    <source>
        <strain evidence="2 3">UMB0402</strain>
    </source>
</reference>
<keyword evidence="3" id="KW-1185">Reference proteome</keyword>
<dbReference type="AlphaFoldDB" id="A0A2I1IQI4"/>
<sequence>MDKLVTVYDKNTGERVPYKVPAHFVGHPLLGPDWVRNKPNTRSIPPADMNPVESQPEILPTENTEGEYNA</sequence>
<protein>
    <submittedName>
        <fullName evidence="2">Uncharacterized protein</fullName>
    </submittedName>
</protein>
<dbReference type="RefSeq" id="WP_004808485.1">
    <property type="nucleotide sequence ID" value="NZ_CP118946.1"/>
</dbReference>
<dbReference type="STRING" id="33007.HMPREF3198_00103"/>
<evidence type="ECO:0000313" key="3">
    <source>
        <dbReference type="Proteomes" id="UP000235122"/>
    </source>
</evidence>
<organism evidence="2 3">
    <name type="scientific">Winkia neuii</name>
    <dbReference type="NCBI Taxonomy" id="33007"/>
    <lineage>
        <taxon>Bacteria</taxon>
        <taxon>Bacillati</taxon>
        <taxon>Actinomycetota</taxon>
        <taxon>Actinomycetes</taxon>
        <taxon>Actinomycetales</taxon>
        <taxon>Actinomycetaceae</taxon>
        <taxon>Winkia</taxon>
    </lineage>
</organism>
<evidence type="ECO:0000313" key="2">
    <source>
        <dbReference type="EMBL" id="PKY73398.1"/>
    </source>
</evidence>
<accession>A0A2I1IQI4</accession>
<feature type="region of interest" description="Disordered" evidence="1">
    <location>
        <begin position="36"/>
        <end position="70"/>
    </location>
</feature>
<dbReference type="EMBL" id="PKKO01000001">
    <property type="protein sequence ID" value="PKY73398.1"/>
    <property type="molecule type" value="Genomic_DNA"/>
</dbReference>
<name>A0A2I1IQI4_9ACTO</name>